<name>A0A1C7D671_9SPHN</name>
<keyword evidence="14 16" id="KW-0472">Membrane</keyword>
<keyword evidence="11" id="KW-0067">ATP-binding</keyword>
<keyword evidence="9" id="KW-0547">Nucleotide-binding</keyword>
<dbReference type="InterPro" id="IPR003660">
    <property type="entry name" value="HAMP_dom"/>
</dbReference>
<evidence type="ECO:0000259" key="17">
    <source>
        <dbReference type="PROSITE" id="PS50109"/>
    </source>
</evidence>
<keyword evidence="7 19" id="KW-0808">Transferase</keyword>
<dbReference type="InterPro" id="IPR003594">
    <property type="entry name" value="HATPase_dom"/>
</dbReference>
<gene>
    <name evidence="19" type="primary">envZ</name>
    <name evidence="19" type="ORF">A6F65_00633</name>
</gene>
<evidence type="ECO:0000256" key="3">
    <source>
        <dbReference type="ARBA" id="ARBA00012438"/>
    </source>
</evidence>
<dbReference type="PROSITE" id="PS50885">
    <property type="entry name" value="HAMP"/>
    <property type="match status" value="1"/>
</dbReference>
<dbReference type="EC" id="2.7.13.3" evidence="3"/>
<dbReference type="RefSeq" id="WP_067785893.1">
    <property type="nucleotide sequence ID" value="NZ_CP016545.1"/>
</dbReference>
<dbReference type="InterPro" id="IPR036890">
    <property type="entry name" value="HATPase_C_sf"/>
</dbReference>
<dbReference type="Gene3D" id="3.30.565.10">
    <property type="entry name" value="Histidine kinase-like ATPase, C-terminal domain"/>
    <property type="match status" value="1"/>
</dbReference>
<comment type="subcellular location">
    <subcellularLocation>
        <location evidence="2">Cell inner membrane</location>
        <topology evidence="2">Multi-pass membrane protein</topology>
    </subcellularLocation>
</comment>
<keyword evidence="8 16" id="KW-0812">Transmembrane</keyword>
<dbReference type="SUPFAM" id="SSF47384">
    <property type="entry name" value="Homodimeric domain of signal transducing histidine kinase"/>
    <property type="match status" value="1"/>
</dbReference>
<feature type="transmembrane region" description="Helical" evidence="16">
    <location>
        <begin position="195"/>
        <end position="218"/>
    </location>
</feature>
<dbReference type="STRING" id="645517.A6F65_00633"/>
<evidence type="ECO:0000256" key="5">
    <source>
        <dbReference type="ARBA" id="ARBA00022519"/>
    </source>
</evidence>
<dbReference type="InterPro" id="IPR004358">
    <property type="entry name" value="Sig_transdc_His_kin-like_C"/>
</dbReference>
<keyword evidence="4" id="KW-1003">Cell membrane</keyword>
<protein>
    <recommendedName>
        <fullName evidence="3">histidine kinase</fullName>
        <ecNumber evidence="3">2.7.13.3</ecNumber>
    </recommendedName>
</protein>
<dbReference type="AlphaFoldDB" id="A0A1C7D671"/>
<sequence length="483" mass="52337">MRRFLPKSLLGQVLLAVAAALLIAQAISAVLLLRAQEQRREAVAMNALAIQMAEDPDERMARRIARRGQERAGTGAGLRGERRAGPRGEGTPGGLLRPRLAEQGPIRSGDVRSPGREAELRELLERQGIPIAELVVVERDPMADRRVQRFLQRRGGAALRQRWLRGKILVGGIRRAGSDQWLIARAPIPAVEPRALGSIIAQTLILYLVLVGLLWALLRRLTRPLAALTRRTAEFAETRGIEGQIEPSGPSDTRQLIAAHNRMEARIAGLMDEKDVMLGAIGHDLKTPLAALRVRIESVTDDAQRGKMAASIADLDRTLDDILSLARVGRPTDAAERTDLSALAGAVVEEYEDRGKPVTLADGARVTATIRPTWLRRALRNLVSNAVRYAGSARVSVLQDGPVAVLRVEDDGPGIPDDQLADMLEPFRRGDASRNRGTGGSGLGLTLARAIAQQHGGQLLIQNRRAADGTPQGLLAELHIPLD</sequence>
<accession>A0A1C7D671</accession>
<dbReference type="SMART" id="SM00388">
    <property type="entry name" value="HisKA"/>
    <property type="match status" value="1"/>
</dbReference>
<evidence type="ECO:0000313" key="19">
    <source>
        <dbReference type="EMBL" id="ANU06955.1"/>
    </source>
</evidence>
<evidence type="ECO:0000256" key="2">
    <source>
        <dbReference type="ARBA" id="ARBA00004429"/>
    </source>
</evidence>
<dbReference type="InterPro" id="IPR036097">
    <property type="entry name" value="HisK_dim/P_sf"/>
</dbReference>
<keyword evidence="6" id="KW-0597">Phosphoprotein</keyword>
<dbReference type="GO" id="GO:0000155">
    <property type="term" value="F:phosphorelay sensor kinase activity"/>
    <property type="evidence" value="ECO:0007669"/>
    <property type="project" value="InterPro"/>
</dbReference>
<comment type="catalytic activity">
    <reaction evidence="1">
        <text>ATP + protein L-histidine = ADP + protein N-phospho-L-histidine.</text>
        <dbReference type="EC" id="2.7.13.3"/>
    </reaction>
</comment>
<keyword evidence="20" id="KW-1185">Reference proteome</keyword>
<evidence type="ECO:0000313" key="20">
    <source>
        <dbReference type="Proteomes" id="UP000092698"/>
    </source>
</evidence>
<keyword evidence="12 16" id="KW-1133">Transmembrane helix</keyword>
<evidence type="ECO:0000256" key="11">
    <source>
        <dbReference type="ARBA" id="ARBA00022840"/>
    </source>
</evidence>
<dbReference type="InterPro" id="IPR003661">
    <property type="entry name" value="HisK_dim/P_dom"/>
</dbReference>
<evidence type="ECO:0000259" key="18">
    <source>
        <dbReference type="PROSITE" id="PS50885"/>
    </source>
</evidence>
<dbReference type="OrthoDB" id="9804645at2"/>
<evidence type="ECO:0000256" key="15">
    <source>
        <dbReference type="SAM" id="MobiDB-lite"/>
    </source>
</evidence>
<evidence type="ECO:0000256" key="16">
    <source>
        <dbReference type="SAM" id="Phobius"/>
    </source>
</evidence>
<evidence type="ECO:0000256" key="1">
    <source>
        <dbReference type="ARBA" id="ARBA00000085"/>
    </source>
</evidence>
<feature type="domain" description="HAMP" evidence="18">
    <location>
        <begin position="219"/>
        <end position="272"/>
    </location>
</feature>
<evidence type="ECO:0000256" key="12">
    <source>
        <dbReference type="ARBA" id="ARBA00022989"/>
    </source>
</evidence>
<dbReference type="CDD" id="cd00082">
    <property type="entry name" value="HisKA"/>
    <property type="match status" value="1"/>
</dbReference>
<dbReference type="InterPro" id="IPR005467">
    <property type="entry name" value="His_kinase_dom"/>
</dbReference>
<dbReference type="Proteomes" id="UP000092698">
    <property type="component" value="Chromosome"/>
</dbReference>
<dbReference type="Pfam" id="PF02518">
    <property type="entry name" value="HATPase_c"/>
    <property type="match status" value="1"/>
</dbReference>
<dbReference type="GO" id="GO:0005524">
    <property type="term" value="F:ATP binding"/>
    <property type="evidence" value="ECO:0007669"/>
    <property type="project" value="UniProtKB-KW"/>
</dbReference>
<dbReference type="KEGG" id="anh:A6F65_00633"/>
<evidence type="ECO:0000256" key="13">
    <source>
        <dbReference type="ARBA" id="ARBA00023012"/>
    </source>
</evidence>
<dbReference type="InterPro" id="IPR050980">
    <property type="entry name" value="2C_sensor_his_kinase"/>
</dbReference>
<dbReference type="EMBL" id="CP016545">
    <property type="protein sequence ID" value="ANU06955.1"/>
    <property type="molecule type" value="Genomic_DNA"/>
</dbReference>
<evidence type="ECO:0000256" key="14">
    <source>
        <dbReference type="ARBA" id="ARBA00023136"/>
    </source>
</evidence>
<keyword evidence="10" id="KW-0418">Kinase</keyword>
<dbReference type="PANTHER" id="PTHR44936">
    <property type="entry name" value="SENSOR PROTEIN CREC"/>
    <property type="match status" value="1"/>
</dbReference>
<dbReference type="PROSITE" id="PS50109">
    <property type="entry name" value="HIS_KIN"/>
    <property type="match status" value="1"/>
</dbReference>
<feature type="region of interest" description="Disordered" evidence="15">
    <location>
        <begin position="66"/>
        <end position="113"/>
    </location>
</feature>
<keyword evidence="5" id="KW-0997">Cell inner membrane</keyword>
<evidence type="ECO:0000256" key="10">
    <source>
        <dbReference type="ARBA" id="ARBA00022777"/>
    </source>
</evidence>
<dbReference type="SUPFAM" id="SSF55874">
    <property type="entry name" value="ATPase domain of HSP90 chaperone/DNA topoisomerase II/histidine kinase"/>
    <property type="match status" value="1"/>
</dbReference>
<feature type="domain" description="Histidine kinase" evidence="17">
    <location>
        <begin position="280"/>
        <end position="483"/>
    </location>
</feature>
<evidence type="ECO:0000256" key="9">
    <source>
        <dbReference type="ARBA" id="ARBA00022741"/>
    </source>
</evidence>
<evidence type="ECO:0000256" key="7">
    <source>
        <dbReference type="ARBA" id="ARBA00022679"/>
    </source>
</evidence>
<evidence type="ECO:0000256" key="8">
    <source>
        <dbReference type="ARBA" id="ARBA00022692"/>
    </source>
</evidence>
<reference evidence="19 20" key="1">
    <citation type="submission" date="2016-07" db="EMBL/GenBank/DDBJ databases">
        <title>Complete genome sequence of Altererythrobacter namhicola JCM 16345T, containing esterase-encoding genes.</title>
        <authorList>
            <person name="Cheng H."/>
            <person name="Wu Y.-H."/>
            <person name="Jian S.-L."/>
            <person name="Huo Y.-Y."/>
            <person name="Wang C.-S."/>
            <person name="Xu X.-W."/>
        </authorList>
    </citation>
    <scope>NUCLEOTIDE SEQUENCE [LARGE SCALE GENOMIC DNA]</scope>
    <source>
        <strain evidence="19 20">JCM 16345</strain>
    </source>
</reference>
<dbReference type="GO" id="GO:0005886">
    <property type="term" value="C:plasma membrane"/>
    <property type="evidence" value="ECO:0007669"/>
    <property type="project" value="UniProtKB-SubCell"/>
</dbReference>
<proteinExistence type="predicted"/>
<evidence type="ECO:0000256" key="4">
    <source>
        <dbReference type="ARBA" id="ARBA00022475"/>
    </source>
</evidence>
<dbReference type="PANTHER" id="PTHR44936:SF5">
    <property type="entry name" value="SENSOR HISTIDINE KINASE ENVZ"/>
    <property type="match status" value="1"/>
</dbReference>
<evidence type="ECO:0000256" key="6">
    <source>
        <dbReference type="ARBA" id="ARBA00022553"/>
    </source>
</evidence>
<dbReference type="PRINTS" id="PR00344">
    <property type="entry name" value="BCTRLSENSOR"/>
</dbReference>
<keyword evidence="13" id="KW-0902">Two-component regulatory system</keyword>
<dbReference type="Gene3D" id="1.10.287.130">
    <property type="match status" value="1"/>
</dbReference>
<organism evidence="19 20">
    <name type="scientific">Paraurantiacibacter namhicola</name>
    <dbReference type="NCBI Taxonomy" id="645517"/>
    <lineage>
        <taxon>Bacteria</taxon>
        <taxon>Pseudomonadati</taxon>
        <taxon>Pseudomonadota</taxon>
        <taxon>Alphaproteobacteria</taxon>
        <taxon>Sphingomonadales</taxon>
        <taxon>Erythrobacteraceae</taxon>
        <taxon>Paraurantiacibacter</taxon>
    </lineage>
</organism>
<dbReference type="SMART" id="SM00387">
    <property type="entry name" value="HATPase_c"/>
    <property type="match status" value="1"/>
</dbReference>